<evidence type="ECO:0000259" key="5">
    <source>
        <dbReference type="Pfam" id="PF00370"/>
    </source>
</evidence>
<dbReference type="InterPro" id="IPR043129">
    <property type="entry name" value="ATPase_NBD"/>
</dbReference>
<dbReference type="InterPro" id="IPR018484">
    <property type="entry name" value="FGGY_N"/>
</dbReference>
<dbReference type="Proteomes" id="UP001171687">
    <property type="component" value="Unassembled WGS sequence"/>
</dbReference>
<proteinExistence type="inferred from homology"/>
<dbReference type="NCBIfam" id="TIGR01314">
    <property type="entry name" value="gntK_FGGY"/>
    <property type="match status" value="1"/>
</dbReference>
<dbReference type="EMBL" id="JAUHQC010000011">
    <property type="protein sequence ID" value="MDN4533668.1"/>
    <property type="molecule type" value="Genomic_DNA"/>
</dbReference>
<evidence type="ECO:0000256" key="4">
    <source>
        <dbReference type="RuleBase" id="RU003733"/>
    </source>
</evidence>
<evidence type="ECO:0000256" key="1">
    <source>
        <dbReference type="ARBA" id="ARBA00009156"/>
    </source>
</evidence>
<dbReference type="Pfam" id="PF00370">
    <property type="entry name" value="FGGY_N"/>
    <property type="match status" value="1"/>
</dbReference>
<feature type="domain" description="Carbohydrate kinase FGGY N-terminal" evidence="5">
    <location>
        <begin position="3"/>
        <end position="247"/>
    </location>
</feature>
<keyword evidence="2 4" id="KW-0808">Transferase</keyword>
<feature type="domain" description="Carbohydrate kinase FGGY C-terminal" evidence="6">
    <location>
        <begin position="257"/>
        <end position="452"/>
    </location>
</feature>
<dbReference type="GeneID" id="64981413"/>
<dbReference type="InterPro" id="IPR018483">
    <property type="entry name" value="Carb_kinase_FGGY_CS"/>
</dbReference>
<dbReference type="CDD" id="cd07770">
    <property type="entry name" value="ASKHA_NBD_FGGY_GntK"/>
    <property type="match status" value="1"/>
</dbReference>
<reference evidence="7" key="2">
    <citation type="submission" date="2023-07" db="EMBL/GenBank/DDBJ databases">
        <title>Evaluation of the beneficial properties of pineapple isolates.</title>
        <authorList>
            <person name="Adefiranye O."/>
        </authorList>
    </citation>
    <scope>NUCLEOTIDE SEQUENCE</scope>
    <source>
        <strain evidence="7">PAPLE_T1</strain>
    </source>
</reference>
<evidence type="ECO:0000313" key="9">
    <source>
        <dbReference type="Proteomes" id="UP000242470"/>
    </source>
</evidence>
<dbReference type="PANTHER" id="PTHR43095:SF2">
    <property type="entry name" value="GLUCONOKINASE"/>
    <property type="match status" value="1"/>
</dbReference>
<dbReference type="SUPFAM" id="SSF53067">
    <property type="entry name" value="Actin-like ATPase domain"/>
    <property type="match status" value="2"/>
</dbReference>
<organism evidence="8 9">
    <name type="scientific">Staphylococcus auricularis</name>
    <dbReference type="NCBI Taxonomy" id="29379"/>
    <lineage>
        <taxon>Bacteria</taxon>
        <taxon>Bacillati</taxon>
        <taxon>Bacillota</taxon>
        <taxon>Bacilli</taxon>
        <taxon>Bacillales</taxon>
        <taxon>Staphylococcaceae</taxon>
        <taxon>Staphylococcus</taxon>
    </lineage>
</organism>
<dbReference type="EMBL" id="PPQW01000009">
    <property type="protein sequence ID" value="PNZ68812.1"/>
    <property type="molecule type" value="Genomic_DNA"/>
</dbReference>
<accession>A0AAP8PQ37</accession>
<sequence length="517" mass="57815">MKYMIGVDIGTTSTKAVLYDNKGQYVTKHSIEYPLHTPNVDVSEENPDEIFDAVLMTVKHVIRAQSLHPEDIKFIAFSAQMHSLIVLDSNHNRLTESITWADNRASQYAQKINDEHDGQAIYARTGTPIHPMTPLSKIFWLKHEQPDTYAQAATYTDIKSYILAQLFERQMMDYSMASATGLFNLEQLDWDKDVLHLLGITKEQLPELVPTTHVLTGMKHRYAALMGVDVNTPIVIGASDGVLANLGVNAFHQGEVAVTIGTSGAIRTVIDEPRTDKKGRIFCYILTEDHYVIGGPVNNGGVILRWLRDEILASEVETASRLGVDPYDVLTQIAKRVAPGSDGLIFLPYFSGERAPLWNPDARGTYFGLTLAHKKEHMIRAALEGVLYNLYTVYLALVEVMDEVPSEIKATGGFAKSEMWRQMMADIFDTQLTVPESYESSCLGACILGMKALGDIEDFSVVEDMVGSTYQHQPDPEMVDRYQQLVTIFINLSRSLSDPFSQITAFQREHMNDDASH</sequence>
<dbReference type="RefSeq" id="WP_059107424.1">
    <property type="nucleotide sequence ID" value="NZ_AP024589.1"/>
</dbReference>
<reference evidence="8 9" key="1">
    <citation type="submission" date="2017-08" db="EMBL/GenBank/DDBJ databases">
        <title>Draft genome sequences of 64 type strains of genus Staph aureus.</title>
        <authorList>
            <person name="Cole K."/>
            <person name="Golubchik T."/>
            <person name="Russell J."/>
            <person name="Foster D."/>
            <person name="Llewelyn M."/>
            <person name="Wilson D."/>
            <person name="Crook D."/>
            <person name="Paul J."/>
        </authorList>
    </citation>
    <scope>NUCLEOTIDE SEQUENCE [LARGE SCALE GENOMIC DNA]</scope>
    <source>
        <strain evidence="8 9">NCTC 12101</strain>
    </source>
</reference>
<gene>
    <name evidence="8" type="primary">gntK</name>
    <name evidence="8" type="ORF">CD158_02470</name>
    <name evidence="7" type="ORF">QYH67_08865</name>
</gene>
<dbReference type="GO" id="GO:0046316">
    <property type="term" value="F:gluconokinase activity"/>
    <property type="evidence" value="ECO:0007669"/>
    <property type="project" value="UniProtKB-EC"/>
</dbReference>
<comment type="similarity">
    <text evidence="1 4">Belongs to the FGGY kinase family.</text>
</comment>
<dbReference type="InterPro" id="IPR050406">
    <property type="entry name" value="FGGY_Carb_Kinase"/>
</dbReference>
<evidence type="ECO:0000256" key="3">
    <source>
        <dbReference type="ARBA" id="ARBA00022777"/>
    </source>
</evidence>
<dbReference type="PROSITE" id="PS00445">
    <property type="entry name" value="FGGY_KINASES_2"/>
    <property type="match status" value="1"/>
</dbReference>
<dbReference type="GO" id="GO:0019521">
    <property type="term" value="P:D-gluconate metabolic process"/>
    <property type="evidence" value="ECO:0007669"/>
    <property type="project" value="InterPro"/>
</dbReference>
<protein>
    <submittedName>
        <fullName evidence="8">Gluconokinase</fullName>
        <ecNumber evidence="7">2.7.1.12</ecNumber>
    </submittedName>
</protein>
<keyword evidence="3 4" id="KW-0418">Kinase</keyword>
<dbReference type="InterPro" id="IPR018485">
    <property type="entry name" value="FGGY_C"/>
</dbReference>
<dbReference type="InterPro" id="IPR000577">
    <property type="entry name" value="Carb_kinase_FGGY"/>
</dbReference>
<evidence type="ECO:0000313" key="8">
    <source>
        <dbReference type="EMBL" id="PNZ68812.1"/>
    </source>
</evidence>
<dbReference type="AlphaFoldDB" id="A0AAP8PQ37"/>
<dbReference type="Gene3D" id="3.30.420.40">
    <property type="match status" value="2"/>
</dbReference>
<comment type="caution">
    <text evidence="8">The sequence shown here is derived from an EMBL/GenBank/DDBJ whole genome shotgun (WGS) entry which is preliminary data.</text>
</comment>
<dbReference type="Pfam" id="PF02782">
    <property type="entry name" value="FGGY_C"/>
    <property type="match status" value="1"/>
</dbReference>
<dbReference type="EC" id="2.7.1.12" evidence="7"/>
<dbReference type="InterPro" id="IPR006002">
    <property type="entry name" value="Gluconate_kinase"/>
</dbReference>
<dbReference type="Proteomes" id="UP000242470">
    <property type="component" value="Unassembled WGS sequence"/>
</dbReference>
<name>A0AAP8PQ37_9STAP</name>
<dbReference type="PANTHER" id="PTHR43095">
    <property type="entry name" value="SUGAR KINASE"/>
    <property type="match status" value="1"/>
</dbReference>
<dbReference type="PIRSF" id="PIRSF000538">
    <property type="entry name" value="GlpK"/>
    <property type="match status" value="1"/>
</dbReference>
<evidence type="ECO:0000256" key="2">
    <source>
        <dbReference type="ARBA" id="ARBA00022679"/>
    </source>
</evidence>
<evidence type="ECO:0000259" key="6">
    <source>
        <dbReference type="Pfam" id="PF02782"/>
    </source>
</evidence>
<evidence type="ECO:0000313" key="7">
    <source>
        <dbReference type="EMBL" id="MDN4533668.1"/>
    </source>
</evidence>